<name>A0A927F7T0_9BACT</name>
<dbReference type="Proteomes" id="UP000622317">
    <property type="component" value="Unassembled WGS sequence"/>
</dbReference>
<sequence>MLIESFSSIASAQSGSPSLVLPAGEEALWENVSESYDEVYREPTEAVPVSKLLMPWEASRAVALALPLGELQEDRALDALFKDSLAALLPRVEVIAFHHRLDRRILGSFWAELEADARIAPFLGRLSLESSEAFSIWMRDFGPQFAVGEDQSLVLLDASVGDPGASRGLLFDVKTTEDPIQQHFRMVEELSNLRGLEGSDRIPSLLAGNLEAKWGVATALSRPPLFLQGGDFLPVSSSGALVSESTLRANGGVSQRFRALVREYYGVDTIVFLENLPGKTIEHLDFIVHPIQENVVLLADPPEGIASTRAYHRYLKRELQSRFARNESSVRKAFPGVKIVKVPMPPPALDSDEEVRRELFLNALQAFIGQERIAMRFDPASALENWEAFEINPRIEARLKEVTGISNWRMEIDQIRVIETYLGDSFENLLAKHVEPQVNYRSYVNSLYVKNPEGEEVVLIPRFRGRDGSEQAMFEALETKVAAAYRSACPKAEQIWIDCTVLTDFMGMIHCYTLAIPDPSTFAKEL</sequence>
<gene>
    <name evidence="2" type="ORF">IEN85_08075</name>
</gene>
<dbReference type="InterPro" id="IPR007466">
    <property type="entry name" value="Peptidyl-Arg-deiminase_porph"/>
</dbReference>
<reference evidence="2" key="1">
    <citation type="submission" date="2020-09" db="EMBL/GenBank/DDBJ databases">
        <title>Pelagicoccus enzymogenes sp. nov. with an EPS production, isolated from marine sediment.</title>
        <authorList>
            <person name="Feng X."/>
        </authorList>
    </citation>
    <scope>NUCLEOTIDE SEQUENCE</scope>
    <source>
        <strain evidence="2">NFK12</strain>
    </source>
</reference>
<dbReference type="RefSeq" id="WP_191616573.1">
    <property type="nucleotide sequence ID" value="NZ_JACYFG010000007.1"/>
</dbReference>
<dbReference type="SUPFAM" id="SSF55909">
    <property type="entry name" value="Pentein"/>
    <property type="match status" value="1"/>
</dbReference>
<dbReference type="GO" id="GO:0004668">
    <property type="term" value="F:protein-arginine deiminase activity"/>
    <property type="evidence" value="ECO:0007669"/>
    <property type="project" value="InterPro"/>
</dbReference>
<organism evidence="2 3">
    <name type="scientific">Pelagicoccus enzymogenes</name>
    <dbReference type="NCBI Taxonomy" id="2773457"/>
    <lineage>
        <taxon>Bacteria</taxon>
        <taxon>Pseudomonadati</taxon>
        <taxon>Verrucomicrobiota</taxon>
        <taxon>Opitutia</taxon>
        <taxon>Puniceicoccales</taxon>
        <taxon>Pelagicoccaceae</taxon>
        <taxon>Pelagicoccus</taxon>
    </lineage>
</organism>
<dbReference type="Pfam" id="PF04371">
    <property type="entry name" value="PAD_porph"/>
    <property type="match status" value="1"/>
</dbReference>
<keyword evidence="3" id="KW-1185">Reference proteome</keyword>
<dbReference type="AlphaFoldDB" id="A0A927F7T0"/>
<dbReference type="Gene3D" id="3.75.10.10">
    <property type="entry name" value="L-arginine/glycine Amidinotransferase, Chain A"/>
    <property type="match status" value="1"/>
</dbReference>
<evidence type="ECO:0000313" key="3">
    <source>
        <dbReference type="Proteomes" id="UP000622317"/>
    </source>
</evidence>
<comment type="caution">
    <text evidence="2">The sequence shown here is derived from an EMBL/GenBank/DDBJ whole genome shotgun (WGS) entry which is preliminary data.</text>
</comment>
<evidence type="ECO:0000256" key="1">
    <source>
        <dbReference type="ARBA" id="ARBA00022801"/>
    </source>
</evidence>
<dbReference type="GO" id="GO:0009446">
    <property type="term" value="P:putrescine biosynthetic process"/>
    <property type="evidence" value="ECO:0007669"/>
    <property type="project" value="InterPro"/>
</dbReference>
<accession>A0A927F7T0</accession>
<evidence type="ECO:0000313" key="2">
    <source>
        <dbReference type="EMBL" id="MBD5779449.1"/>
    </source>
</evidence>
<proteinExistence type="predicted"/>
<protein>
    <submittedName>
        <fullName evidence="2">Agmatine deiminase family protein</fullName>
    </submittedName>
</protein>
<keyword evidence="1" id="KW-0378">Hydrolase</keyword>
<dbReference type="EMBL" id="JACYFG010000007">
    <property type="protein sequence ID" value="MBD5779449.1"/>
    <property type="molecule type" value="Genomic_DNA"/>
</dbReference>